<comment type="caution">
    <text evidence="2">The sequence shown here is derived from an EMBL/GenBank/DDBJ whole genome shotgun (WGS) entry which is preliminary data.</text>
</comment>
<proteinExistence type="predicted"/>
<protein>
    <submittedName>
        <fullName evidence="2">Uncharacterized protein</fullName>
    </submittedName>
</protein>
<reference evidence="2" key="1">
    <citation type="submission" date="2022-07" db="EMBL/GenBank/DDBJ databases">
        <title>Genome Sequence of Physisporinus lineatus.</title>
        <authorList>
            <person name="Buettner E."/>
        </authorList>
    </citation>
    <scope>NUCLEOTIDE SEQUENCE</scope>
    <source>
        <strain evidence="2">VT162</strain>
    </source>
</reference>
<dbReference type="Proteomes" id="UP001212997">
    <property type="component" value="Unassembled WGS sequence"/>
</dbReference>
<keyword evidence="3" id="KW-1185">Reference proteome</keyword>
<feature type="compositionally biased region" description="Polar residues" evidence="1">
    <location>
        <begin position="97"/>
        <end position="117"/>
    </location>
</feature>
<sequence length="264" mass="28664">MNLLVLREAFHHREQNLRVERTGTPQRSPPKVERRAPSPRYEVPVSPPTSTTTSASTERRTRRTDNQSTIEKMFKKRYRERVSPPSSAKRVPDNIDITVQSPSTSDARSMSTPSENNAHPYLLSPDHANRPLEPEQDPIIVYPSGGPVSNAGYTPGPGPLPVLPHYVDSLPAGFVPTSAPVIPSPHMLGLSHDLPSGSTSRSSSFYEVAPVPDGVVYPEPPGKSPIPLGFRLSNSTESTNSSGRPGKLSPLGLGFNSLRRPIGE</sequence>
<organism evidence="2 3">
    <name type="scientific">Meripilus lineatus</name>
    <dbReference type="NCBI Taxonomy" id="2056292"/>
    <lineage>
        <taxon>Eukaryota</taxon>
        <taxon>Fungi</taxon>
        <taxon>Dikarya</taxon>
        <taxon>Basidiomycota</taxon>
        <taxon>Agaricomycotina</taxon>
        <taxon>Agaricomycetes</taxon>
        <taxon>Polyporales</taxon>
        <taxon>Meripilaceae</taxon>
        <taxon>Meripilus</taxon>
    </lineage>
</organism>
<feature type="region of interest" description="Disordered" evidence="1">
    <location>
        <begin position="216"/>
        <end position="264"/>
    </location>
</feature>
<evidence type="ECO:0000313" key="3">
    <source>
        <dbReference type="Proteomes" id="UP001212997"/>
    </source>
</evidence>
<accession>A0AAD5VED7</accession>
<feature type="region of interest" description="Disordered" evidence="1">
    <location>
        <begin position="14"/>
        <end position="118"/>
    </location>
</feature>
<feature type="compositionally biased region" description="Polar residues" evidence="1">
    <location>
        <begin position="232"/>
        <end position="243"/>
    </location>
</feature>
<dbReference type="EMBL" id="JANAWD010000034">
    <property type="protein sequence ID" value="KAJ3490055.1"/>
    <property type="molecule type" value="Genomic_DNA"/>
</dbReference>
<evidence type="ECO:0000313" key="2">
    <source>
        <dbReference type="EMBL" id="KAJ3490055.1"/>
    </source>
</evidence>
<name>A0AAD5VED7_9APHY</name>
<evidence type="ECO:0000256" key="1">
    <source>
        <dbReference type="SAM" id="MobiDB-lite"/>
    </source>
</evidence>
<dbReference type="AlphaFoldDB" id="A0AAD5VED7"/>
<gene>
    <name evidence="2" type="ORF">NLI96_g1732</name>
</gene>